<sequence length="636" mass="67747">MSTTTPHPSRRRRRITIALGVLVLLGGALLLLAIPLRHVPGEAQAANEDLTTAKAALASGDIPAARAAVDRARAHVDRAQDGAQGIGGDVWSRIPLIGTPVADARHLVQALDDVTSVASIGVDLYPSVAGKQATLFRDGQVERSTLDDVIAGAREAGPHLENAAHELDEVKGNTPFLSASISARRDAAAEQVTPLAEGFTHLEPLLDQLPTFLGFEGRQRYLIAMLNPAELRYSGGTALAFAPMTWDDGTLTIGQAFPLVADPRLSVPHTWKKVRGNPFHRDDTRIASSTFAPSWSVSGEELLRAWRSATGVRYDGVMAVDVVTMAMVLDATGPTTVPGVGELNGSNLTKILVGSYDDYYPDPTAQDQTFATVVAALQGALFADGDYVAKSQALKAAANGRHLALYLKDPDLQAGFAALGLDGDLADTSGDYVGAFTQSTVGAKVDYYQRRNLALDVTLGEDGTAKDELDVLLHNDTPPYAVPGTDLPPDQRPADDYLSGYFTRWSSLAASAFLPGSADVQDFSLGDQPWDDHVGRFRDHSFVGDQIVLAPGESTHLTASYTVPDAAEVDDGTLTYRLALDPQGTAFPASADITVHLPDGYEATSLPEGWTSQDGVLTFHTDALTSSEKWEIELRS</sequence>
<dbReference type="RefSeq" id="WP_185253547.1">
    <property type="nucleotide sequence ID" value="NZ_JACKXE010000001.1"/>
</dbReference>
<accession>A0A7X0RI15</accession>
<name>A0A7X0RI15_9ACTN</name>
<gene>
    <name evidence="1" type="ORF">H5V45_14315</name>
</gene>
<organism evidence="1 2">
    <name type="scientific">Nocardioides luti</name>
    <dbReference type="NCBI Taxonomy" id="2761101"/>
    <lineage>
        <taxon>Bacteria</taxon>
        <taxon>Bacillati</taxon>
        <taxon>Actinomycetota</taxon>
        <taxon>Actinomycetes</taxon>
        <taxon>Propionibacteriales</taxon>
        <taxon>Nocardioidaceae</taxon>
        <taxon>Nocardioides</taxon>
    </lineage>
</organism>
<evidence type="ECO:0000313" key="2">
    <source>
        <dbReference type="Proteomes" id="UP000523955"/>
    </source>
</evidence>
<dbReference type="AlphaFoldDB" id="A0A7X0RI15"/>
<evidence type="ECO:0000313" key="1">
    <source>
        <dbReference type="EMBL" id="MBB6628495.1"/>
    </source>
</evidence>
<protein>
    <submittedName>
        <fullName evidence="1">DUF4012 domain-containing protein</fullName>
    </submittedName>
</protein>
<comment type="caution">
    <text evidence="1">The sequence shown here is derived from an EMBL/GenBank/DDBJ whole genome shotgun (WGS) entry which is preliminary data.</text>
</comment>
<dbReference type="EMBL" id="JACKXE010000001">
    <property type="protein sequence ID" value="MBB6628495.1"/>
    <property type="molecule type" value="Genomic_DNA"/>
</dbReference>
<reference evidence="1 2" key="1">
    <citation type="submission" date="2020-08" db="EMBL/GenBank/DDBJ databases">
        <authorList>
            <person name="Seo M.-J."/>
        </authorList>
    </citation>
    <scope>NUCLEOTIDE SEQUENCE [LARGE SCALE GENOMIC DNA]</scope>
    <source>
        <strain evidence="1 2">KIGAM211</strain>
    </source>
</reference>
<dbReference type="Proteomes" id="UP000523955">
    <property type="component" value="Unassembled WGS sequence"/>
</dbReference>
<keyword evidence="2" id="KW-1185">Reference proteome</keyword>
<proteinExistence type="predicted"/>
<dbReference type="Pfam" id="PF13196">
    <property type="entry name" value="DUF4012"/>
    <property type="match status" value="1"/>
</dbReference>
<dbReference type="InterPro" id="IPR025101">
    <property type="entry name" value="DUF4012"/>
</dbReference>